<evidence type="ECO:0000313" key="2">
    <source>
        <dbReference type="Proteomes" id="UP000886523"/>
    </source>
</evidence>
<dbReference type="AlphaFoldDB" id="A0A9P6DUW9"/>
<proteinExistence type="predicted"/>
<gene>
    <name evidence="1" type="ORF">BS47DRAFT_1364141</name>
</gene>
<name>A0A9P6DUW9_9AGAM</name>
<dbReference type="EMBL" id="MU129006">
    <property type="protein sequence ID" value="KAF9511075.1"/>
    <property type="molecule type" value="Genomic_DNA"/>
</dbReference>
<dbReference type="Proteomes" id="UP000886523">
    <property type="component" value="Unassembled WGS sequence"/>
</dbReference>
<comment type="caution">
    <text evidence="1">The sequence shown here is derived from an EMBL/GenBank/DDBJ whole genome shotgun (WGS) entry which is preliminary data.</text>
</comment>
<evidence type="ECO:0000313" key="1">
    <source>
        <dbReference type="EMBL" id="KAF9511075.1"/>
    </source>
</evidence>
<organism evidence="1 2">
    <name type="scientific">Hydnum rufescens UP504</name>
    <dbReference type="NCBI Taxonomy" id="1448309"/>
    <lineage>
        <taxon>Eukaryota</taxon>
        <taxon>Fungi</taxon>
        <taxon>Dikarya</taxon>
        <taxon>Basidiomycota</taxon>
        <taxon>Agaricomycotina</taxon>
        <taxon>Agaricomycetes</taxon>
        <taxon>Cantharellales</taxon>
        <taxon>Hydnaceae</taxon>
        <taxon>Hydnum</taxon>
    </lineage>
</organism>
<dbReference type="OrthoDB" id="3040861at2759"/>
<accession>A0A9P6DUW9</accession>
<sequence length="303" mass="33882">MDILKKAWKFRIKDITPNYISNLQMDSYCNDLQQSAPLLWKILTTCVQLPQAEEENKLKMPDTLAKQCSAQANQFAVRFLVFLWSAGTPCAVMDTLAQLGLSLSFSGTKEVLSVLAESCVTATISAVWCTDIAFGMGYDNLNITTSVHAEQYLGAHPKIENLTACTIYILKNATLDAMQSAPVDYHIQHAAHPTDHTPAEEYPLPVAEINESTVKGNWLNLEDMVKHIQFQPTEISMLKIPMRSVVEERIGDLTPFLHGTPFVGVPRYFHVMLNWLLMMLNIYHGSPIDNGSLAKYINVLGLH</sequence>
<protein>
    <submittedName>
        <fullName evidence="1">Uncharacterized protein</fullName>
    </submittedName>
</protein>
<keyword evidence="2" id="KW-1185">Reference proteome</keyword>
<reference evidence="1" key="1">
    <citation type="journal article" date="2020" name="Nat. Commun.">
        <title>Large-scale genome sequencing of mycorrhizal fungi provides insights into the early evolution of symbiotic traits.</title>
        <authorList>
            <person name="Miyauchi S."/>
            <person name="Kiss E."/>
            <person name="Kuo A."/>
            <person name="Drula E."/>
            <person name="Kohler A."/>
            <person name="Sanchez-Garcia M."/>
            <person name="Morin E."/>
            <person name="Andreopoulos B."/>
            <person name="Barry K.W."/>
            <person name="Bonito G."/>
            <person name="Buee M."/>
            <person name="Carver A."/>
            <person name="Chen C."/>
            <person name="Cichocki N."/>
            <person name="Clum A."/>
            <person name="Culley D."/>
            <person name="Crous P.W."/>
            <person name="Fauchery L."/>
            <person name="Girlanda M."/>
            <person name="Hayes R.D."/>
            <person name="Keri Z."/>
            <person name="LaButti K."/>
            <person name="Lipzen A."/>
            <person name="Lombard V."/>
            <person name="Magnuson J."/>
            <person name="Maillard F."/>
            <person name="Murat C."/>
            <person name="Nolan M."/>
            <person name="Ohm R.A."/>
            <person name="Pangilinan J."/>
            <person name="Pereira M.F."/>
            <person name="Perotto S."/>
            <person name="Peter M."/>
            <person name="Pfister S."/>
            <person name="Riley R."/>
            <person name="Sitrit Y."/>
            <person name="Stielow J.B."/>
            <person name="Szollosi G."/>
            <person name="Zifcakova L."/>
            <person name="Stursova M."/>
            <person name="Spatafora J.W."/>
            <person name="Tedersoo L."/>
            <person name="Vaario L.M."/>
            <person name="Yamada A."/>
            <person name="Yan M."/>
            <person name="Wang P."/>
            <person name="Xu J."/>
            <person name="Bruns T."/>
            <person name="Baldrian P."/>
            <person name="Vilgalys R."/>
            <person name="Dunand C."/>
            <person name="Henrissat B."/>
            <person name="Grigoriev I.V."/>
            <person name="Hibbett D."/>
            <person name="Nagy L.G."/>
            <person name="Martin F.M."/>
        </authorList>
    </citation>
    <scope>NUCLEOTIDE SEQUENCE</scope>
    <source>
        <strain evidence="1">UP504</strain>
    </source>
</reference>